<keyword evidence="1" id="KW-0862">Zinc</keyword>
<evidence type="ECO:0000256" key="1">
    <source>
        <dbReference type="PROSITE-ProRule" id="PRU00047"/>
    </source>
</evidence>
<feature type="domain" description="CCHC-type" evidence="3">
    <location>
        <begin position="207"/>
        <end position="221"/>
    </location>
</feature>
<dbReference type="InterPro" id="IPR040256">
    <property type="entry name" value="At4g02000-like"/>
</dbReference>
<dbReference type="GO" id="GO:0003676">
    <property type="term" value="F:nucleic acid binding"/>
    <property type="evidence" value="ECO:0007669"/>
    <property type="project" value="InterPro"/>
</dbReference>
<dbReference type="InterPro" id="IPR001878">
    <property type="entry name" value="Znf_CCHC"/>
</dbReference>
<dbReference type="Proteomes" id="UP000228380">
    <property type="component" value="Chromosome 7"/>
</dbReference>
<accession>A0A8B9AD60</accession>
<keyword evidence="4" id="KW-1185">Reference proteome</keyword>
<protein>
    <submittedName>
        <fullName evidence="5">Uncharacterized protein LOC120111416</fullName>
    </submittedName>
</protein>
<sequence>MGCHRFTEEELAELERRFPRVVTLPTERVMQARSDWEGRAVHAKSLGRRIPAEVVARELRGRAKLLQPVEVLPMAEGVLTIRFGSGEERAKAMAVAPWLVGGQLMSIEDWRPDFTPGVHSVSRTVVWVRLPGLPLEYWDNASILEMVAAAGRPLTLDAVSSERRRVGYARAKVEIDASLPLVLGTLVQWGKNRFWQAFVYEDLPSLCYLCARTGHQAGECRFCEAEGRSIPMVNGAPGGSSSSTEGNLPGGSRPRVFGPWMTSSRFPAQ</sequence>
<gene>
    <name evidence="5" type="primary">LOC120111416</name>
</gene>
<dbReference type="PANTHER" id="PTHR31286">
    <property type="entry name" value="GLYCINE-RICH CELL WALL STRUCTURAL PROTEIN 1.8-LIKE"/>
    <property type="match status" value="1"/>
</dbReference>
<evidence type="ECO:0000313" key="4">
    <source>
        <dbReference type="Proteomes" id="UP000228380"/>
    </source>
</evidence>
<dbReference type="GO" id="GO:0008270">
    <property type="term" value="F:zinc ion binding"/>
    <property type="evidence" value="ECO:0007669"/>
    <property type="project" value="UniProtKB-KW"/>
</dbReference>
<dbReference type="KEGG" id="pda:120111416"/>
<keyword evidence="1" id="KW-0863">Zinc-finger</keyword>
<proteinExistence type="predicted"/>
<dbReference type="PROSITE" id="PS50158">
    <property type="entry name" value="ZF_CCHC"/>
    <property type="match status" value="1"/>
</dbReference>
<dbReference type="PANTHER" id="PTHR31286:SF99">
    <property type="entry name" value="DUF4283 DOMAIN-CONTAINING PROTEIN"/>
    <property type="match status" value="1"/>
</dbReference>
<feature type="region of interest" description="Disordered" evidence="2">
    <location>
        <begin position="233"/>
        <end position="269"/>
    </location>
</feature>
<dbReference type="AlphaFoldDB" id="A0A8B9AD60"/>
<keyword evidence="1" id="KW-0479">Metal-binding</keyword>
<name>A0A8B9AD60_PHODC</name>
<dbReference type="RefSeq" id="XP_038984400.1">
    <property type="nucleotide sequence ID" value="XM_039128472.1"/>
</dbReference>
<dbReference type="Pfam" id="PF14392">
    <property type="entry name" value="zf-CCHC_4"/>
    <property type="match status" value="1"/>
</dbReference>
<reference evidence="5" key="2">
    <citation type="submission" date="2025-08" db="UniProtKB">
        <authorList>
            <consortium name="RefSeq"/>
        </authorList>
    </citation>
    <scope>IDENTIFICATION</scope>
    <source>
        <tissue evidence="5">Young leaves</tissue>
    </source>
</reference>
<dbReference type="OrthoDB" id="786973at2759"/>
<evidence type="ECO:0000259" key="3">
    <source>
        <dbReference type="PROSITE" id="PS50158"/>
    </source>
</evidence>
<dbReference type="GeneID" id="120111416"/>
<organism evidence="4 5">
    <name type="scientific">Phoenix dactylifera</name>
    <name type="common">Date palm</name>
    <dbReference type="NCBI Taxonomy" id="42345"/>
    <lineage>
        <taxon>Eukaryota</taxon>
        <taxon>Viridiplantae</taxon>
        <taxon>Streptophyta</taxon>
        <taxon>Embryophyta</taxon>
        <taxon>Tracheophyta</taxon>
        <taxon>Spermatophyta</taxon>
        <taxon>Magnoliopsida</taxon>
        <taxon>Liliopsida</taxon>
        <taxon>Arecaceae</taxon>
        <taxon>Coryphoideae</taxon>
        <taxon>Phoeniceae</taxon>
        <taxon>Phoenix</taxon>
    </lineage>
</organism>
<dbReference type="InterPro" id="IPR025836">
    <property type="entry name" value="Zn_knuckle_CX2CX4HX4C"/>
</dbReference>
<evidence type="ECO:0000313" key="5">
    <source>
        <dbReference type="RefSeq" id="XP_038984400.1"/>
    </source>
</evidence>
<reference evidence="4" key="1">
    <citation type="journal article" date="2019" name="Nat. Commun.">
        <title>Genome-wide association mapping of date palm fruit traits.</title>
        <authorList>
            <person name="Hazzouri K.M."/>
            <person name="Gros-Balthazard M."/>
            <person name="Flowers J.M."/>
            <person name="Copetti D."/>
            <person name="Lemansour A."/>
            <person name="Lebrun M."/>
            <person name="Masmoudi K."/>
            <person name="Ferrand S."/>
            <person name="Dhar M.I."/>
            <person name="Fresquez Z.A."/>
            <person name="Rosas U."/>
            <person name="Zhang J."/>
            <person name="Talag J."/>
            <person name="Lee S."/>
            <person name="Kudrna D."/>
            <person name="Powell R.F."/>
            <person name="Leitch I.J."/>
            <person name="Krueger R.R."/>
            <person name="Wing R.A."/>
            <person name="Amiri K.M.A."/>
            <person name="Purugganan M.D."/>
        </authorList>
    </citation>
    <scope>NUCLEOTIDE SEQUENCE [LARGE SCALE GENOMIC DNA]</scope>
    <source>
        <strain evidence="4">cv. Khalas</strain>
    </source>
</reference>
<evidence type="ECO:0000256" key="2">
    <source>
        <dbReference type="SAM" id="MobiDB-lite"/>
    </source>
</evidence>